<name>X1CTF5_9ZZZZ</name>
<dbReference type="AlphaFoldDB" id="X1CTF5"/>
<gene>
    <name evidence="1" type="ORF">S01H4_54149</name>
</gene>
<dbReference type="EMBL" id="BART01031137">
    <property type="protein sequence ID" value="GAH11067.1"/>
    <property type="molecule type" value="Genomic_DNA"/>
</dbReference>
<reference evidence="1" key="1">
    <citation type="journal article" date="2014" name="Front. Microbiol.">
        <title>High frequency of phylogenetically diverse reductive dehalogenase-homologous genes in deep subseafloor sedimentary metagenomes.</title>
        <authorList>
            <person name="Kawai M."/>
            <person name="Futagami T."/>
            <person name="Toyoda A."/>
            <person name="Takaki Y."/>
            <person name="Nishi S."/>
            <person name="Hori S."/>
            <person name="Arai W."/>
            <person name="Tsubouchi T."/>
            <person name="Morono Y."/>
            <person name="Uchiyama I."/>
            <person name="Ito T."/>
            <person name="Fujiyama A."/>
            <person name="Inagaki F."/>
            <person name="Takami H."/>
        </authorList>
    </citation>
    <scope>NUCLEOTIDE SEQUENCE</scope>
    <source>
        <strain evidence="1">Expedition CK06-06</strain>
    </source>
</reference>
<evidence type="ECO:0000313" key="1">
    <source>
        <dbReference type="EMBL" id="GAH11067.1"/>
    </source>
</evidence>
<organism evidence="1">
    <name type="scientific">marine sediment metagenome</name>
    <dbReference type="NCBI Taxonomy" id="412755"/>
    <lineage>
        <taxon>unclassified sequences</taxon>
        <taxon>metagenomes</taxon>
        <taxon>ecological metagenomes</taxon>
    </lineage>
</organism>
<protein>
    <submittedName>
        <fullName evidence="1">Uncharacterized protein</fullName>
    </submittedName>
</protein>
<accession>X1CTF5</accession>
<proteinExistence type="predicted"/>
<comment type="caution">
    <text evidence="1">The sequence shown here is derived from an EMBL/GenBank/DDBJ whole genome shotgun (WGS) entry which is preliminary data.</text>
</comment>
<sequence>MAFPFSPRIAQALELATNPTGGGHFCYYGRDSSLEWFQAIPNGKFWVTEAYLAFFTYVI</sequence>